<keyword evidence="1" id="KW-0732">Signal</keyword>
<dbReference type="AlphaFoldDB" id="A0A1G8ELH5"/>
<gene>
    <name evidence="2" type="ORF">SAMN05421818_11172</name>
</gene>
<protein>
    <submittedName>
        <fullName evidence="2">Uncharacterized protein</fullName>
    </submittedName>
</protein>
<name>A0A1G8ELH5_9FLAO</name>
<keyword evidence="3" id="KW-1185">Reference proteome</keyword>
<organism evidence="2 3">
    <name type="scientific">Myroides phaeus</name>
    <dbReference type="NCBI Taxonomy" id="702745"/>
    <lineage>
        <taxon>Bacteria</taxon>
        <taxon>Pseudomonadati</taxon>
        <taxon>Bacteroidota</taxon>
        <taxon>Flavobacteriia</taxon>
        <taxon>Flavobacteriales</taxon>
        <taxon>Flavobacteriaceae</taxon>
        <taxon>Myroides</taxon>
    </lineage>
</organism>
<feature type="signal peptide" evidence="1">
    <location>
        <begin position="1"/>
        <end position="18"/>
    </location>
</feature>
<accession>A0A1G8ELH5</accession>
<sequence>MQYLKIFIIVIFSSLLFANCQSPTDKALKLSEKELFSFLNDYDSYQNIEISEPKTVTITYLDDPEFIDKKDKYIQLDKLVGEISLDALIGNSNLEYAYLKHGNKFKQLEDLGNDLKRIEAEFVPFQGMKSVQKLRANNTANAKVIVTIEWVYDTELTKVISYRIVQ</sequence>
<dbReference type="RefSeq" id="WP_090408499.1">
    <property type="nucleotide sequence ID" value="NZ_FNDQ01000011.1"/>
</dbReference>
<proteinExistence type="predicted"/>
<evidence type="ECO:0000313" key="3">
    <source>
        <dbReference type="Proteomes" id="UP000243588"/>
    </source>
</evidence>
<feature type="chain" id="PRO_5017432812" evidence="1">
    <location>
        <begin position="19"/>
        <end position="166"/>
    </location>
</feature>
<evidence type="ECO:0000313" key="2">
    <source>
        <dbReference type="EMBL" id="SDH70662.1"/>
    </source>
</evidence>
<dbReference type="EMBL" id="FNDQ01000011">
    <property type="protein sequence ID" value="SDH70662.1"/>
    <property type="molecule type" value="Genomic_DNA"/>
</dbReference>
<reference evidence="3" key="1">
    <citation type="submission" date="2016-10" db="EMBL/GenBank/DDBJ databases">
        <authorList>
            <person name="Varghese N."/>
            <person name="Submissions S."/>
        </authorList>
    </citation>
    <scope>NUCLEOTIDE SEQUENCE [LARGE SCALE GENOMIC DNA]</scope>
    <source>
        <strain evidence="3">DSM 23313</strain>
    </source>
</reference>
<dbReference type="Proteomes" id="UP000243588">
    <property type="component" value="Unassembled WGS sequence"/>
</dbReference>
<evidence type="ECO:0000256" key="1">
    <source>
        <dbReference type="SAM" id="SignalP"/>
    </source>
</evidence>